<sequence length="277" mass="30725">MSIVHLIKDESLGGIEREYVEVDRKAEVGELVTPKLCRYGRSFTEGKAYAVKDDVDSLAWKPGEICVTDDEGDTHYLSMEHYRVLEPTDIVHIDGAKNRLVDRKAEVGEKVLIVNAKDICGKYENGSIITAERSSCIGVESDTVADNDSNPEGFIRYTEYRVLEPVADEVVEVDETQASPEVLDLLANLARRVTEIERILKTPTPFATQAEITGVNKWLDSVEQQLHDTQGNVERLAEELAAGKPVVINTPNITVNENVDVERIMQALAARLGGMSR</sequence>
<dbReference type="AlphaFoldDB" id="A0AAW6SSP0"/>
<protein>
    <submittedName>
        <fullName evidence="1">Uncharacterized protein</fullName>
    </submittedName>
</protein>
<evidence type="ECO:0000313" key="2">
    <source>
        <dbReference type="Proteomes" id="UP001159179"/>
    </source>
</evidence>
<evidence type="ECO:0000313" key="1">
    <source>
        <dbReference type="EMBL" id="MDH5159847.1"/>
    </source>
</evidence>
<organism evidence="1 2">
    <name type="scientific">Heyndrickxia oleronia</name>
    <dbReference type="NCBI Taxonomy" id="38875"/>
    <lineage>
        <taxon>Bacteria</taxon>
        <taxon>Bacillati</taxon>
        <taxon>Bacillota</taxon>
        <taxon>Bacilli</taxon>
        <taxon>Bacillales</taxon>
        <taxon>Bacillaceae</taxon>
        <taxon>Heyndrickxia</taxon>
    </lineage>
</organism>
<reference evidence="1" key="1">
    <citation type="submission" date="2023-03" db="EMBL/GenBank/DDBJ databases">
        <title>Bacterial isolates from washroom surfaces on a university campus.</title>
        <authorList>
            <person name="Holman D.B."/>
            <person name="Gzyl K.E."/>
            <person name="Taheri A.E."/>
        </authorList>
    </citation>
    <scope>NUCLEOTIDE SEQUENCE</scope>
    <source>
        <strain evidence="1">RD03</strain>
    </source>
</reference>
<accession>A0AAW6SSP0</accession>
<name>A0AAW6SSP0_9BACI</name>
<gene>
    <name evidence="1" type="ORF">P5X88_02800</name>
</gene>
<dbReference type="RefSeq" id="WP_280615685.1">
    <property type="nucleotide sequence ID" value="NZ_JAROYP010000001.1"/>
</dbReference>
<proteinExistence type="predicted"/>
<dbReference type="Proteomes" id="UP001159179">
    <property type="component" value="Unassembled WGS sequence"/>
</dbReference>
<dbReference type="EMBL" id="JAROYP010000001">
    <property type="protein sequence ID" value="MDH5159847.1"/>
    <property type="molecule type" value="Genomic_DNA"/>
</dbReference>
<comment type="caution">
    <text evidence="1">The sequence shown here is derived from an EMBL/GenBank/DDBJ whole genome shotgun (WGS) entry which is preliminary data.</text>
</comment>